<evidence type="ECO:0000256" key="9">
    <source>
        <dbReference type="ARBA" id="ARBA00023033"/>
    </source>
</evidence>
<dbReference type="InterPro" id="IPR001128">
    <property type="entry name" value="Cyt_P450"/>
</dbReference>
<comment type="subcellular location">
    <subcellularLocation>
        <location evidence="1">Membrane</location>
        <topology evidence="1">Single-pass membrane protein</topology>
    </subcellularLocation>
</comment>
<reference evidence="12 13" key="1">
    <citation type="journal article" date="2023" name="BMC Biotechnol.">
        <title>Vitis rotundifolia cv Carlos genome sequencing.</title>
        <authorList>
            <person name="Huff M."/>
            <person name="Hulse-Kemp A."/>
            <person name="Scheffler B."/>
            <person name="Youngblood R."/>
            <person name="Simpson S."/>
            <person name="Babiker E."/>
            <person name="Staton M."/>
        </authorList>
    </citation>
    <scope>NUCLEOTIDE SEQUENCE [LARGE SCALE GENOMIC DNA]</scope>
    <source>
        <tissue evidence="12">Leaf</tissue>
    </source>
</reference>
<evidence type="ECO:0000256" key="7">
    <source>
        <dbReference type="ARBA" id="ARBA00023002"/>
    </source>
</evidence>
<evidence type="ECO:0000256" key="10">
    <source>
        <dbReference type="ARBA" id="ARBA00023136"/>
    </source>
</evidence>
<dbReference type="EMBL" id="JARBHA010000019">
    <property type="protein sequence ID" value="KAJ9672606.1"/>
    <property type="molecule type" value="Genomic_DNA"/>
</dbReference>
<evidence type="ECO:0000313" key="12">
    <source>
        <dbReference type="EMBL" id="KAJ9672606.1"/>
    </source>
</evidence>
<dbReference type="PRINTS" id="PR00385">
    <property type="entry name" value="P450"/>
</dbReference>
<evidence type="ECO:0000256" key="6">
    <source>
        <dbReference type="ARBA" id="ARBA00022989"/>
    </source>
</evidence>
<evidence type="ECO:0000256" key="3">
    <source>
        <dbReference type="ARBA" id="ARBA00022617"/>
    </source>
</evidence>
<dbReference type="GO" id="GO:0004497">
    <property type="term" value="F:monooxygenase activity"/>
    <property type="evidence" value="ECO:0007669"/>
    <property type="project" value="UniProtKB-KW"/>
</dbReference>
<protein>
    <submittedName>
        <fullName evidence="12">Uncharacterized protein</fullName>
    </submittedName>
</protein>
<keyword evidence="10" id="KW-0472">Membrane</keyword>
<feature type="binding site" description="axial binding residue" evidence="11">
    <location>
        <position position="343"/>
    </location>
    <ligand>
        <name>heme</name>
        <dbReference type="ChEBI" id="CHEBI:30413"/>
    </ligand>
    <ligandPart>
        <name>Fe</name>
        <dbReference type="ChEBI" id="CHEBI:18248"/>
    </ligandPart>
</feature>
<dbReference type="CDD" id="cd20642">
    <property type="entry name" value="CYP72"/>
    <property type="match status" value="1"/>
</dbReference>
<organism evidence="12 13">
    <name type="scientific">Vitis rotundifolia</name>
    <name type="common">Muscadine grape</name>
    <dbReference type="NCBI Taxonomy" id="103349"/>
    <lineage>
        <taxon>Eukaryota</taxon>
        <taxon>Viridiplantae</taxon>
        <taxon>Streptophyta</taxon>
        <taxon>Embryophyta</taxon>
        <taxon>Tracheophyta</taxon>
        <taxon>Spermatophyta</taxon>
        <taxon>Magnoliopsida</taxon>
        <taxon>eudicotyledons</taxon>
        <taxon>Gunneridae</taxon>
        <taxon>Pentapetalae</taxon>
        <taxon>rosids</taxon>
        <taxon>Vitales</taxon>
        <taxon>Vitaceae</taxon>
        <taxon>Viteae</taxon>
        <taxon>Vitis</taxon>
    </lineage>
</organism>
<keyword evidence="9" id="KW-0503">Monooxygenase</keyword>
<dbReference type="PRINTS" id="PR00463">
    <property type="entry name" value="EP450I"/>
</dbReference>
<evidence type="ECO:0000256" key="11">
    <source>
        <dbReference type="PIRSR" id="PIRSR602401-1"/>
    </source>
</evidence>
<dbReference type="PANTHER" id="PTHR24282:SF255">
    <property type="entry name" value="CYTOCHROME P450 72A11-RELATED"/>
    <property type="match status" value="1"/>
</dbReference>
<keyword evidence="4" id="KW-0812">Transmembrane</keyword>
<sequence>MEPELIRDVLLKSSVFQKAPHPLGKLLISGLVTLEGERWANRREIINPAFHLEKLKNMLPAFQLSCSDMVTKWKKLSVGGSCELDVWPYLENLTGDVISRTAFGSSYEEGRRIFQLQKEQTHLASQVTMSVYIPGWRFLPTKTNRRMKQISKEVYALLRGIINKREKAMKAGETANSDLLEHQNNKKIGMSVKDVIEECKLFYLAGQETTSLLLVWTMVLLSEHPNWQARAREEVLQVFGNKKLEADGLNHLKIVTMIFHEVLRLYPPVAMLIRAVYKDTQVGDMYFPAGVQVTLPTILVHHDHEIWGDDAKEFNPERFADGVLKATKNQVSFFPFCWGPRVCIGQNFAMMEAKIALAMILQHFSFELSPSYAHAPFSILTMQPQYGAQLILRGL</sequence>
<dbReference type="AlphaFoldDB" id="A0AA38YLG2"/>
<dbReference type="InterPro" id="IPR002401">
    <property type="entry name" value="Cyt_P450_E_grp-I"/>
</dbReference>
<keyword evidence="7" id="KW-0560">Oxidoreductase</keyword>
<gene>
    <name evidence="12" type="ORF">PVL29_026004</name>
</gene>
<evidence type="ECO:0000256" key="1">
    <source>
        <dbReference type="ARBA" id="ARBA00004167"/>
    </source>
</evidence>
<evidence type="ECO:0000313" key="13">
    <source>
        <dbReference type="Proteomes" id="UP001168098"/>
    </source>
</evidence>
<evidence type="ECO:0000256" key="5">
    <source>
        <dbReference type="ARBA" id="ARBA00022723"/>
    </source>
</evidence>
<dbReference type="Pfam" id="PF00067">
    <property type="entry name" value="p450"/>
    <property type="match status" value="1"/>
</dbReference>
<keyword evidence="3 11" id="KW-0349">Heme</keyword>
<dbReference type="GO" id="GO:0005506">
    <property type="term" value="F:iron ion binding"/>
    <property type="evidence" value="ECO:0007669"/>
    <property type="project" value="InterPro"/>
</dbReference>
<keyword evidence="8 11" id="KW-0408">Iron</keyword>
<accession>A0AA38YLG2</accession>
<comment type="similarity">
    <text evidence="2">Belongs to the cytochrome P450 family.</text>
</comment>
<dbReference type="Gene3D" id="1.10.630.10">
    <property type="entry name" value="Cytochrome P450"/>
    <property type="match status" value="1"/>
</dbReference>
<comment type="caution">
    <text evidence="12">The sequence shown here is derived from an EMBL/GenBank/DDBJ whole genome shotgun (WGS) entry which is preliminary data.</text>
</comment>
<dbReference type="GO" id="GO:0020037">
    <property type="term" value="F:heme binding"/>
    <property type="evidence" value="ECO:0007669"/>
    <property type="project" value="InterPro"/>
</dbReference>
<proteinExistence type="inferred from homology"/>
<name>A0AA38YLG2_VITRO</name>
<keyword evidence="13" id="KW-1185">Reference proteome</keyword>
<dbReference type="PANTHER" id="PTHR24282">
    <property type="entry name" value="CYTOCHROME P450 FAMILY MEMBER"/>
    <property type="match status" value="1"/>
</dbReference>
<dbReference type="GO" id="GO:0016020">
    <property type="term" value="C:membrane"/>
    <property type="evidence" value="ECO:0007669"/>
    <property type="project" value="UniProtKB-SubCell"/>
</dbReference>
<dbReference type="SUPFAM" id="SSF48264">
    <property type="entry name" value="Cytochrome P450"/>
    <property type="match status" value="1"/>
</dbReference>
<comment type="cofactor">
    <cofactor evidence="11">
        <name>heme</name>
        <dbReference type="ChEBI" id="CHEBI:30413"/>
    </cofactor>
</comment>
<dbReference type="InterPro" id="IPR050665">
    <property type="entry name" value="Cytochrome_P450_Monooxygen"/>
</dbReference>
<keyword evidence="6" id="KW-1133">Transmembrane helix</keyword>
<evidence type="ECO:0000256" key="8">
    <source>
        <dbReference type="ARBA" id="ARBA00023004"/>
    </source>
</evidence>
<dbReference type="InterPro" id="IPR036396">
    <property type="entry name" value="Cyt_P450_sf"/>
</dbReference>
<dbReference type="Proteomes" id="UP001168098">
    <property type="component" value="Unassembled WGS sequence"/>
</dbReference>
<keyword evidence="5 11" id="KW-0479">Metal-binding</keyword>
<evidence type="ECO:0000256" key="4">
    <source>
        <dbReference type="ARBA" id="ARBA00022692"/>
    </source>
</evidence>
<dbReference type="GO" id="GO:0016705">
    <property type="term" value="F:oxidoreductase activity, acting on paired donors, with incorporation or reduction of molecular oxygen"/>
    <property type="evidence" value="ECO:0007669"/>
    <property type="project" value="InterPro"/>
</dbReference>
<evidence type="ECO:0000256" key="2">
    <source>
        <dbReference type="ARBA" id="ARBA00010617"/>
    </source>
</evidence>